<evidence type="ECO:0000259" key="1">
    <source>
        <dbReference type="PROSITE" id="PS51186"/>
    </source>
</evidence>
<evidence type="ECO:0000313" key="3">
    <source>
        <dbReference type="Proteomes" id="UP000249547"/>
    </source>
</evidence>
<protein>
    <submittedName>
        <fullName evidence="2">RimJ/RimL family protein N-acetyltransferase</fullName>
    </submittedName>
</protein>
<feature type="domain" description="N-acetyltransferase" evidence="1">
    <location>
        <begin position="10"/>
        <end position="173"/>
    </location>
</feature>
<dbReference type="InterPro" id="IPR016181">
    <property type="entry name" value="Acyl_CoA_acyltransferase"/>
</dbReference>
<evidence type="ECO:0000313" key="2">
    <source>
        <dbReference type="EMBL" id="RAI97598.1"/>
    </source>
</evidence>
<dbReference type="Proteomes" id="UP000249547">
    <property type="component" value="Unassembled WGS sequence"/>
</dbReference>
<proteinExistence type="predicted"/>
<dbReference type="Gene3D" id="3.40.630.30">
    <property type="match status" value="1"/>
</dbReference>
<sequence>MEAIITTERLVLRKMNHQDVDDLFEMDADPAVHLYLWNKPVKSKEEVVAVVNMINQQYIDNGIGRWAVIDKATHECIGWAGLKLIKEPVNGHVNYYDLGYRFKQKHWGKGYASEAARAVIAYGFEELGLDLMYAITDIGNANSQKVLEKMGFTFKTVFDYDGDPTNWFELTKAAWEERS</sequence>
<reference evidence="2 3" key="1">
    <citation type="submission" date="2018-06" db="EMBL/GenBank/DDBJ databases">
        <title>Genomic Encyclopedia of Archaeal and Bacterial Type Strains, Phase II (KMG-II): from individual species to whole genera.</title>
        <authorList>
            <person name="Goeker M."/>
        </authorList>
    </citation>
    <scope>NUCLEOTIDE SEQUENCE [LARGE SCALE GENOMIC DNA]</scope>
    <source>
        <strain evidence="2 3">DSM 23857</strain>
    </source>
</reference>
<dbReference type="AlphaFoldDB" id="A0A327PZP4"/>
<dbReference type="InterPro" id="IPR051531">
    <property type="entry name" value="N-acetyltransferase"/>
</dbReference>
<accession>A0A327PZP4</accession>
<dbReference type="PANTHER" id="PTHR43792">
    <property type="entry name" value="GNAT FAMILY, PUTATIVE (AFU_ORTHOLOGUE AFUA_3G00765)-RELATED-RELATED"/>
    <property type="match status" value="1"/>
</dbReference>
<gene>
    <name evidence="2" type="ORF">LX64_05106</name>
</gene>
<organism evidence="2 3">
    <name type="scientific">Chitinophaga skermanii</name>
    <dbReference type="NCBI Taxonomy" id="331697"/>
    <lineage>
        <taxon>Bacteria</taxon>
        <taxon>Pseudomonadati</taxon>
        <taxon>Bacteroidota</taxon>
        <taxon>Chitinophagia</taxon>
        <taxon>Chitinophagales</taxon>
        <taxon>Chitinophagaceae</taxon>
        <taxon>Chitinophaga</taxon>
    </lineage>
</organism>
<dbReference type="EMBL" id="QLLL01000015">
    <property type="protein sequence ID" value="RAI97598.1"/>
    <property type="molecule type" value="Genomic_DNA"/>
</dbReference>
<dbReference type="Pfam" id="PF13302">
    <property type="entry name" value="Acetyltransf_3"/>
    <property type="match status" value="1"/>
</dbReference>
<dbReference type="OrthoDB" id="9788916at2"/>
<dbReference type="PANTHER" id="PTHR43792:SF16">
    <property type="entry name" value="N-ACETYLTRANSFERASE DOMAIN-CONTAINING PROTEIN"/>
    <property type="match status" value="1"/>
</dbReference>
<dbReference type="PROSITE" id="PS51186">
    <property type="entry name" value="GNAT"/>
    <property type="match status" value="1"/>
</dbReference>
<name>A0A327PZP4_9BACT</name>
<dbReference type="SUPFAM" id="SSF55729">
    <property type="entry name" value="Acyl-CoA N-acyltransferases (Nat)"/>
    <property type="match status" value="1"/>
</dbReference>
<comment type="caution">
    <text evidence="2">The sequence shown here is derived from an EMBL/GenBank/DDBJ whole genome shotgun (WGS) entry which is preliminary data.</text>
</comment>
<dbReference type="RefSeq" id="WP_111600479.1">
    <property type="nucleotide sequence ID" value="NZ_QLLL01000015.1"/>
</dbReference>
<dbReference type="GO" id="GO:0016747">
    <property type="term" value="F:acyltransferase activity, transferring groups other than amino-acyl groups"/>
    <property type="evidence" value="ECO:0007669"/>
    <property type="project" value="InterPro"/>
</dbReference>
<dbReference type="InterPro" id="IPR000182">
    <property type="entry name" value="GNAT_dom"/>
</dbReference>
<keyword evidence="2" id="KW-0808">Transferase</keyword>
<keyword evidence="3" id="KW-1185">Reference proteome</keyword>